<sequence length="258" mass="27948">MTAARRKGVLLTLEVATPVVLLALWWVLSSGSTSTFNPPLSEIAQRFVQNWFGELFVTYFLPSLGRTLAGYAIAVVIGVVGGTVIGLSYVARRLTGPLVSFLRSIPGAALLAPAVTLLGVGDAMKIAIIAFVCVWPILLNTIDGIDEMAPTQRNTDRIFQVNGMRRLMWSTLPGASPRIFAGLRTSLALALIMLVISEMIASTGGLGYFILQAQTTFDVADMWSGIILLGLLGYALTLAFTFIERRVLRWYFESKGTA</sequence>
<dbReference type="InterPro" id="IPR035906">
    <property type="entry name" value="MetI-like_sf"/>
</dbReference>
<feature type="transmembrane region" description="Helical" evidence="7">
    <location>
        <begin position="222"/>
        <end position="243"/>
    </location>
</feature>
<keyword evidence="2 7" id="KW-0813">Transport</keyword>
<organism evidence="9 10">
    <name type="scientific">Microbacterium kribbense</name>
    <dbReference type="NCBI Taxonomy" id="433645"/>
    <lineage>
        <taxon>Bacteria</taxon>
        <taxon>Bacillati</taxon>
        <taxon>Actinomycetota</taxon>
        <taxon>Actinomycetes</taxon>
        <taxon>Micrococcales</taxon>
        <taxon>Microbacteriaceae</taxon>
        <taxon>Microbacterium</taxon>
    </lineage>
</organism>
<comment type="subcellular location">
    <subcellularLocation>
        <location evidence="1 7">Cell membrane</location>
        <topology evidence="1 7">Multi-pass membrane protein</topology>
    </subcellularLocation>
</comment>
<dbReference type="PROSITE" id="PS50928">
    <property type="entry name" value="ABC_TM1"/>
    <property type="match status" value="1"/>
</dbReference>
<name>A0ABP7GQM2_9MICO</name>
<evidence type="ECO:0000256" key="4">
    <source>
        <dbReference type="ARBA" id="ARBA00022692"/>
    </source>
</evidence>
<dbReference type="PANTHER" id="PTHR30151">
    <property type="entry name" value="ALKANE SULFONATE ABC TRANSPORTER-RELATED, MEMBRANE SUBUNIT"/>
    <property type="match status" value="1"/>
</dbReference>
<dbReference type="RefSeq" id="WP_344784416.1">
    <property type="nucleotide sequence ID" value="NZ_BAABAF010000009.1"/>
</dbReference>
<feature type="domain" description="ABC transmembrane type-1" evidence="8">
    <location>
        <begin position="60"/>
        <end position="244"/>
    </location>
</feature>
<evidence type="ECO:0000256" key="2">
    <source>
        <dbReference type="ARBA" id="ARBA00022448"/>
    </source>
</evidence>
<feature type="transmembrane region" description="Helical" evidence="7">
    <location>
        <begin position="68"/>
        <end position="89"/>
    </location>
</feature>
<feature type="transmembrane region" description="Helical" evidence="7">
    <location>
        <begin position="101"/>
        <end position="120"/>
    </location>
</feature>
<evidence type="ECO:0000313" key="9">
    <source>
        <dbReference type="EMBL" id="GAA3773309.1"/>
    </source>
</evidence>
<feature type="transmembrane region" description="Helical" evidence="7">
    <location>
        <begin position="9"/>
        <end position="28"/>
    </location>
</feature>
<dbReference type="PANTHER" id="PTHR30151:SF0">
    <property type="entry name" value="ABC TRANSPORTER PERMEASE PROTEIN MJ0413-RELATED"/>
    <property type="match status" value="1"/>
</dbReference>
<dbReference type="SUPFAM" id="SSF161098">
    <property type="entry name" value="MetI-like"/>
    <property type="match status" value="1"/>
</dbReference>
<dbReference type="Pfam" id="PF00528">
    <property type="entry name" value="BPD_transp_1"/>
    <property type="match status" value="1"/>
</dbReference>
<feature type="transmembrane region" description="Helical" evidence="7">
    <location>
        <begin position="126"/>
        <end position="145"/>
    </location>
</feature>
<evidence type="ECO:0000256" key="5">
    <source>
        <dbReference type="ARBA" id="ARBA00022989"/>
    </source>
</evidence>
<comment type="caution">
    <text evidence="9">The sequence shown here is derived from an EMBL/GenBank/DDBJ whole genome shotgun (WGS) entry which is preliminary data.</text>
</comment>
<protein>
    <submittedName>
        <fullName evidence="9">ABC transporter permease</fullName>
    </submittedName>
</protein>
<feature type="transmembrane region" description="Helical" evidence="7">
    <location>
        <begin position="187"/>
        <end position="210"/>
    </location>
</feature>
<accession>A0ABP7GQM2</accession>
<reference evidence="10" key="1">
    <citation type="journal article" date="2019" name="Int. J. Syst. Evol. Microbiol.">
        <title>The Global Catalogue of Microorganisms (GCM) 10K type strain sequencing project: providing services to taxonomists for standard genome sequencing and annotation.</title>
        <authorList>
            <consortium name="The Broad Institute Genomics Platform"/>
            <consortium name="The Broad Institute Genome Sequencing Center for Infectious Disease"/>
            <person name="Wu L."/>
            <person name="Ma J."/>
        </authorList>
    </citation>
    <scope>NUCLEOTIDE SEQUENCE [LARGE SCALE GENOMIC DNA]</scope>
    <source>
        <strain evidence="10">JCM 16950</strain>
    </source>
</reference>
<evidence type="ECO:0000256" key="1">
    <source>
        <dbReference type="ARBA" id="ARBA00004651"/>
    </source>
</evidence>
<gene>
    <name evidence="9" type="ORF">GCM10022240_26550</name>
</gene>
<proteinExistence type="inferred from homology"/>
<dbReference type="InterPro" id="IPR000515">
    <property type="entry name" value="MetI-like"/>
</dbReference>
<evidence type="ECO:0000259" key="8">
    <source>
        <dbReference type="PROSITE" id="PS50928"/>
    </source>
</evidence>
<dbReference type="EMBL" id="BAABAF010000009">
    <property type="protein sequence ID" value="GAA3773309.1"/>
    <property type="molecule type" value="Genomic_DNA"/>
</dbReference>
<dbReference type="Proteomes" id="UP001500540">
    <property type="component" value="Unassembled WGS sequence"/>
</dbReference>
<keyword evidence="4 7" id="KW-0812">Transmembrane</keyword>
<keyword evidence="3" id="KW-1003">Cell membrane</keyword>
<comment type="similarity">
    <text evidence="7">Belongs to the binding-protein-dependent transport system permease family.</text>
</comment>
<evidence type="ECO:0000256" key="7">
    <source>
        <dbReference type="RuleBase" id="RU363032"/>
    </source>
</evidence>
<evidence type="ECO:0000256" key="3">
    <source>
        <dbReference type="ARBA" id="ARBA00022475"/>
    </source>
</evidence>
<keyword evidence="6 7" id="KW-0472">Membrane</keyword>
<evidence type="ECO:0000256" key="6">
    <source>
        <dbReference type="ARBA" id="ARBA00023136"/>
    </source>
</evidence>
<dbReference type="Gene3D" id="1.10.3720.10">
    <property type="entry name" value="MetI-like"/>
    <property type="match status" value="1"/>
</dbReference>
<evidence type="ECO:0000313" key="10">
    <source>
        <dbReference type="Proteomes" id="UP001500540"/>
    </source>
</evidence>
<keyword evidence="10" id="KW-1185">Reference proteome</keyword>
<keyword evidence="5 7" id="KW-1133">Transmembrane helix</keyword>